<dbReference type="EMBL" id="CP015118">
    <property type="protein sequence ID" value="ARN18949.1"/>
    <property type="molecule type" value="Genomic_DNA"/>
</dbReference>
<dbReference type="GO" id="GO:0002949">
    <property type="term" value="P:tRNA threonylcarbamoyladenosine modification"/>
    <property type="evidence" value="ECO:0007669"/>
    <property type="project" value="InterPro"/>
</dbReference>
<organism evidence="2 3">
    <name type="scientific">Piscinibacter gummiphilus</name>
    <dbReference type="NCBI Taxonomy" id="946333"/>
    <lineage>
        <taxon>Bacteria</taxon>
        <taxon>Pseudomonadati</taxon>
        <taxon>Pseudomonadota</taxon>
        <taxon>Betaproteobacteria</taxon>
        <taxon>Burkholderiales</taxon>
        <taxon>Sphaerotilaceae</taxon>
        <taxon>Piscinibacter</taxon>
    </lineage>
</organism>
<evidence type="ECO:0000259" key="1">
    <source>
        <dbReference type="Pfam" id="PF00814"/>
    </source>
</evidence>
<accession>A0A1W6L3Q6</accession>
<evidence type="ECO:0000313" key="3">
    <source>
        <dbReference type="Proteomes" id="UP000193427"/>
    </source>
</evidence>
<protein>
    <recommendedName>
        <fullName evidence="1">Gcp-like domain-containing protein</fullName>
    </recommendedName>
</protein>
<keyword evidence="3" id="KW-1185">Reference proteome</keyword>
<dbReference type="CDD" id="cd24032">
    <property type="entry name" value="ASKHA_NBD_TsaB"/>
    <property type="match status" value="1"/>
</dbReference>
<feature type="domain" description="Gcp-like" evidence="1">
    <location>
        <begin position="48"/>
        <end position="149"/>
    </location>
</feature>
<dbReference type="STRING" id="946333.A4W93_02900"/>
<gene>
    <name evidence="2" type="ORF">A4W93_02900</name>
</gene>
<evidence type="ECO:0000313" key="2">
    <source>
        <dbReference type="EMBL" id="ARN18949.1"/>
    </source>
</evidence>
<dbReference type="InterPro" id="IPR022496">
    <property type="entry name" value="T6A_TsaB"/>
</dbReference>
<dbReference type="Gene3D" id="3.30.420.40">
    <property type="match status" value="2"/>
</dbReference>
<dbReference type="SUPFAM" id="SSF53067">
    <property type="entry name" value="Actin-like ATPase domain"/>
    <property type="match status" value="2"/>
</dbReference>
<dbReference type="InterPro" id="IPR043129">
    <property type="entry name" value="ATPase_NBD"/>
</dbReference>
<name>A0A1W6L3Q6_9BURK</name>
<proteinExistence type="predicted"/>
<sequence length="250" mass="25788">MIAWPRLLKMTTTNTLLAFDTSTDLLSLALCTPSGDFVHESAGGALASARLVPEAMALLARAGIALAQVDAIAFGAGPGAFTGLRTACSVAQGFALGAGKPVVPVDSLMLVADDARDQVGPEVAAVVHVAMDARMDQVYAGAYRWSGAGWAVLSAPELLDPSVLAARWRDDPPAVVAGSGLPVFAAAFDLPATTRQVPQARSRAAAVLRVARQRWAAGGAVDASLALPVYVRDKVAQTTAEREAAREAKS</sequence>
<dbReference type="AlphaFoldDB" id="A0A1W6L3Q6"/>
<dbReference type="Proteomes" id="UP000193427">
    <property type="component" value="Chromosome"/>
</dbReference>
<dbReference type="KEGG" id="rgu:A4W93_02900"/>
<dbReference type="InterPro" id="IPR000905">
    <property type="entry name" value="Gcp-like_dom"/>
</dbReference>
<dbReference type="Pfam" id="PF00814">
    <property type="entry name" value="TsaD"/>
    <property type="match status" value="1"/>
</dbReference>
<dbReference type="NCBIfam" id="TIGR03725">
    <property type="entry name" value="T6A_YeaZ"/>
    <property type="match status" value="1"/>
</dbReference>
<reference evidence="2 3" key="1">
    <citation type="submission" date="2016-04" db="EMBL/GenBank/DDBJ databases">
        <title>Complete genome sequence of natural rubber-degrading, novel Gram-negative bacterium, Rhizobacter gummiphilus strain NS21.</title>
        <authorList>
            <person name="Tabata M."/>
            <person name="Kasai D."/>
            <person name="Fukuda M."/>
        </authorList>
    </citation>
    <scope>NUCLEOTIDE SEQUENCE [LARGE SCALE GENOMIC DNA]</scope>
    <source>
        <strain evidence="2 3">NS21</strain>
    </source>
</reference>